<dbReference type="RefSeq" id="WP_190927023.1">
    <property type="nucleotide sequence ID" value="NZ_JACXJA010000010.1"/>
</dbReference>
<keyword evidence="3" id="KW-0645">Protease</keyword>
<keyword evidence="5" id="KW-0378">Hydrolase</keyword>
<dbReference type="CDD" id="cd03888">
    <property type="entry name" value="M20_PepV"/>
    <property type="match status" value="1"/>
</dbReference>
<dbReference type="GO" id="GO:0008270">
    <property type="term" value="F:zinc ion binding"/>
    <property type="evidence" value="ECO:0007669"/>
    <property type="project" value="InterPro"/>
</dbReference>
<comment type="cofactor">
    <cofactor evidence="1">
        <name>Zn(2+)</name>
        <dbReference type="ChEBI" id="CHEBI:29105"/>
    </cofactor>
</comment>
<name>A0A927C8Y2_9BACL</name>
<evidence type="ECO:0000256" key="5">
    <source>
        <dbReference type="ARBA" id="ARBA00022801"/>
    </source>
</evidence>
<gene>
    <name evidence="9" type="primary">pepV</name>
    <name evidence="9" type="ORF">IDH45_09840</name>
</gene>
<dbReference type="NCBIfam" id="NF005591">
    <property type="entry name" value="PRK07318.1"/>
    <property type="match status" value="1"/>
</dbReference>
<dbReference type="NCBIfam" id="TIGR01887">
    <property type="entry name" value="dipeptidaselike"/>
    <property type="match status" value="1"/>
</dbReference>
<dbReference type="EMBL" id="JACXJA010000010">
    <property type="protein sequence ID" value="MBD2862283.1"/>
    <property type="molecule type" value="Genomic_DNA"/>
</dbReference>
<keyword evidence="10" id="KW-1185">Reference proteome</keyword>
<dbReference type="GO" id="GO:0006526">
    <property type="term" value="P:L-arginine biosynthetic process"/>
    <property type="evidence" value="ECO:0007669"/>
    <property type="project" value="TreeGrafter"/>
</dbReference>
<protein>
    <submittedName>
        <fullName evidence="9">Dipeptidase PepV</fullName>
    </submittedName>
</protein>
<evidence type="ECO:0000313" key="10">
    <source>
        <dbReference type="Proteomes" id="UP000639396"/>
    </source>
</evidence>
<comment type="caution">
    <text evidence="9">The sequence shown here is derived from an EMBL/GenBank/DDBJ whole genome shotgun (WGS) entry which is preliminary data.</text>
</comment>
<dbReference type="Gene3D" id="3.30.70.360">
    <property type="match status" value="2"/>
</dbReference>
<evidence type="ECO:0000256" key="6">
    <source>
        <dbReference type="ARBA" id="ARBA00022833"/>
    </source>
</evidence>
<dbReference type="InterPro" id="IPR001261">
    <property type="entry name" value="ArgE/DapE_CS"/>
</dbReference>
<dbReference type="SUPFAM" id="SSF55031">
    <property type="entry name" value="Bacterial exopeptidase dimerisation domain"/>
    <property type="match status" value="1"/>
</dbReference>
<dbReference type="AlphaFoldDB" id="A0A927C8Y2"/>
<dbReference type="Gene3D" id="3.40.630.10">
    <property type="entry name" value="Zn peptidases"/>
    <property type="match status" value="1"/>
</dbReference>
<dbReference type="PANTHER" id="PTHR43808:SF31">
    <property type="entry name" value="N-ACETYL-L-CITRULLINE DEACETYLASE"/>
    <property type="match status" value="1"/>
</dbReference>
<dbReference type="GO" id="GO:0006508">
    <property type="term" value="P:proteolysis"/>
    <property type="evidence" value="ECO:0007669"/>
    <property type="project" value="UniProtKB-KW"/>
</dbReference>
<organism evidence="9 10">
    <name type="scientific">Paenibacillus oceani</name>
    <dbReference type="NCBI Taxonomy" id="2772510"/>
    <lineage>
        <taxon>Bacteria</taxon>
        <taxon>Bacillati</taxon>
        <taxon>Bacillota</taxon>
        <taxon>Bacilli</taxon>
        <taxon>Bacillales</taxon>
        <taxon>Paenibacillaceae</taxon>
        <taxon>Paenibacillus</taxon>
    </lineage>
</organism>
<proteinExistence type="inferred from homology"/>
<dbReference type="PROSITE" id="PS00759">
    <property type="entry name" value="ARGE_DAPE_CPG2_2"/>
    <property type="match status" value="1"/>
</dbReference>
<keyword evidence="8" id="KW-0482">Metalloprotease</keyword>
<reference evidence="9" key="1">
    <citation type="submission" date="2020-09" db="EMBL/GenBank/DDBJ databases">
        <title>A novel bacterium of genus Paenibacillus, isolated from South China Sea.</title>
        <authorList>
            <person name="Huang H."/>
            <person name="Mo K."/>
            <person name="Hu Y."/>
        </authorList>
    </citation>
    <scope>NUCLEOTIDE SEQUENCE</scope>
    <source>
        <strain evidence="9">IB182363</strain>
    </source>
</reference>
<dbReference type="InterPro" id="IPR036264">
    <property type="entry name" value="Bact_exopeptidase_dim_dom"/>
</dbReference>
<dbReference type="GO" id="GO:0016805">
    <property type="term" value="F:dipeptidase activity"/>
    <property type="evidence" value="ECO:0007669"/>
    <property type="project" value="UniProtKB-KW"/>
</dbReference>
<evidence type="ECO:0000256" key="2">
    <source>
        <dbReference type="ARBA" id="ARBA00006247"/>
    </source>
</evidence>
<dbReference type="GO" id="GO:0008777">
    <property type="term" value="F:acetylornithine deacetylase activity"/>
    <property type="evidence" value="ECO:0007669"/>
    <property type="project" value="TreeGrafter"/>
</dbReference>
<evidence type="ECO:0000313" key="9">
    <source>
        <dbReference type="EMBL" id="MBD2862283.1"/>
    </source>
</evidence>
<evidence type="ECO:0000256" key="3">
    <source>
        <dbReference type="ARBA" id="ARBA00022670"/>
    </source>
</evidence>
<comment type="similarity">
    <text evidence="2">Belongs to the peptidase M20A family.</text>
</comment>
<dbReference type="GO" id="GO:0008237">
    <property type="term" value="F:metallopeptidase activity"/>
    <property type="evidence" value="ECO:0007669"/>
    <property type="project" value="UniProtKB-KW"/>
</dbReference>
<keyword evidence="6" id="KW-0862">Zinc</keyword>
<evidence type="ECO:0000256" key="1">
    <source>
        <dbReference type="ARBA" id="ARBA00001947"/>
    </source>
</evidence>
<sequence>MDWYGEVLKRKEALLADLRSLLCIPSVKDPATQGPGRPMGAGIAQALDWMLEQAGGSGFRTRNLEGYAGYAEYGDSRGEDYIGVLCHLDVVPATGEWTHPPFEPAIVDGKLYARGAIDDKGPSMAAYYALKIVQESGLPLKHNVRLIFGTDEESGMACVRKYVEEERMPVAAFSPDAGFPIIHAEKGQLNPVFTLDLTAANKEKSTPTCILASFEAGERTNMVPDKAVVRMKAPRPLLERLAAEFQRYGESLGLPCEWMLEESSGSAELMLYGKSAHGAYPMKGLNAALAMAQFLRGYELDAAGAAYIAFLDGKLAGDCYGEKLGIAYKDDISGPLTVNAGILRYEHGKGGSVSLNIRCPVTTDFPAAIAGLEAAAAVSGMSITSIGSKKPHYIEASHPLIRTLQRVYEGETGQEPTLLSIGGATYAGLMGSCVAFGAMFPGKEGTAHQKDEYIELDDLFKATAIYARAIYELANADYADGPEERQ</sequence>
<evidence type="ECO:0000256" key="4">
    <source>
        <dbReference type="ARBA" id="ARBA00022723"/>
    </source>
</evidence>
<evidence type="ECO:0000256" key="7">
    <source>
        <dbReference type="ARBA" id="ARBA00022997"/>
    </source>
</evidence>
<dbReference type="InterPro" id="IPR010964">
    <property type="entry name" value="M20A_pepV-rel"/>
</dbReference>
<keyword evidence="4" id="KW-0479">Metal-binding</keyword>
<dbReference type="InterPro" id="IPR050072">
    <property type="entry name" value="Peptidase_M20A"/>
</dbReference>
<keyword evidence="7" id="KW-0224">Dipeptidase</keyword>
<dbReference type="Proteomes" id="UP000639396">
    <property type="component" value="Unassembled WGS sequence"/>
</dbReference>
<dbReference type="PANTHER" id="PTHR43808">
    <property type="entry name" value="ACETYLORNITHINE DEACETYLASE"/>
    <property type="match status" value="1"/>
</dbReference>
<dbReference type="InterPro" id="IPR002933">
    <property type="entry name" value="Peptidase_M20"/>
</dbReference>
<evidence type="ECO:0000256" key="8">
    <source>
        <dbReference type="ARBA" id="ARBA00023049"/>
    </source>
</evidence>
<dbReference type="Pfam" id="PF01546">
    <property type="entry name" value="Peptidase_M20"/>
    <property type="match status" value="1"/>
</dbReference>
<accession>A0A927C8Y2</accession>
<dbReference type="SUPFAM" id="SSF53187">
    <property type="entry name" value="Zn-dependent exopeptidases"/>
    <property type="match status" value="1"/>
</dbReference>